<accession>A0AA88J3U9</accession>
<dbReference type="AlphaFoldDB" id="A0AA88J3U9"/>
<evidence type="ECO:0000313" key="2">
    <source>
        <dbReference type="Proteomes" id="UP001187192"/>
    </source>
</evidence>
<gene>
    <name evidence="1" type="ORF">TIFTF001_030473</name>
</gene>
<protein>
    <submittedName>
        <fullName evidence="1">Uncharacterized protein</fullName>
    </submittedName>
</protein>
<dbReference type="Proteomes" id="UP001187192">
    <property type="component" value="Unassembled WGS sequence"/>
</dbReference>
<name>A0AA88J3U9_FICCA</name>
<comment type="caution">
    <text evidence="1">The sequence shown here is derived from an EMBL/GenBank/DDBJ whole genome shotgun (WGS) entry which is preliminary data.</text>
</comment>
<dbReference type="EMBL" id="BTGU01000111">
    <property type="protein sequence ID" value="GMN61385.1"/>
    <property type="molecule type" value="Genomic_DNA"/>
</dbReference>
<keyword evidence="2" id="KW-1185">Reference proteome</keyword>
<evidence type="ECO:0000313" key="1">
    <source>
        <dbReference type="EMBL" id="GMN61385.1"/>
    </source>
</evidence>
<sequence>MGHLSRGERQREENADIWAPSRQVALEEWRSSCKAADAWAPRERWDNAVTRAWKETRTGGRRACQARVGEGGAARAHGYRRRHVFWVVGARLDSARHSVEVFTHGVGKKSVNAQMREGNLRTS</sequence>
<proteinExistence type="predicted"/>
<reference evidence="1" key="1">
    <citation type="submission" date="2023-07" db="EMBL/GenBank/DDBJ databases">
        <title>draft genome sequence of fig (Ficus carica).</title>
        <authorList>
            <person name="Takahashi T."/>
            <person name="Nishimura K."/>
        </authorList>
    </citation>
    <scope>NUCLEOTIDE SEQUENCE</scope>
</reference>
<organism evidence="1 2">
    <name type="scientific">Ficus carica</name>
    <name type="common">Common fig</name>
    <dbReference type="NCBI Taxonomy" id="3494"/>
    <lineage>
        <taxon>Eukaryota</taxon>
        <taxon>Viridiplantae</taxon>
        <taxon>Streptophyta</taxon>
        <taxon>Embryophyta</taxon>
        <taxon>Tracheophyta</taxon>
        <taxon>Spermatophyta</taxon>
        <taxon>Magnoliopsida</taxon>
        <taxon>eudicotyledons</taxon>
        <taxon>Gunneridae</taxon>
        <taxon>Pentapetalae</taxon>
        <taxon>rosids</taxon>
        <taxon>fabids</taxon>
        <taxon>Rosales</taxon>
        <taxon>Moraceae</taxon>
        <taxon>Ficeae</taxon>
        <taxon>Ficus</taxon>
    </lineage>
</organism>